<dbReference type="GO" id="GO:1904680">
    <property type="term" value="F:peptide transmembrane transporter activity"/>
    <property type="evidence" value="ECO:0007669"/>
    <property type="project" value="TreeGrafter"/>
</dbReference>
<dbReference type="AlphaFoldDB" id="A0A1F6W724"/>
<dbReference type="GO" id="GO:0015833">
    <property type="term" value="P:peptide transport"/>
    <property type="evidence" value="ECO:0007669"/>
    <property type="project" value="TreeGrafter"/>
</dbReference>
<organism evidence="6 7">
    <name type="scientific">Candidatus Nomurabacteria bacterium RIFCSPHIGHO2_02_FULL_41_18</name>
    <dbReference type="NCBI Taxonomy" id="1801754"/>
    <lineage>
        <taxon>Bacteria</taxon>
        <taxon>Candidatus Nomuraibacteriota</taxon>
    </lineage>
</organism>
<evidence type="ECO:0000256" key="1">
    <source>
        <dbReference type="ARBA" id="ARBA00005695"/>
    </source>
</evidence>
<name>A0A1F6W724_9BACT</name>
<protein>
    <recommendedName>
        <fullName evidence="5">Solute-binding protein family 5 domain-containing protein</fullName>
    </recommendedName>
</protein>
<feature type="domain" description="Solute-binding protein family 5" evidence="5">
    <location>
        <begin position="105"/>
        <end position="478"/>
    </location>
</feature>
<dbReference type="SUPFAM" id="SSF53850">
    <property type="entry name" value="Periplasmic binding protein-like II"/>
    <property type="match status" value="1"/>
</dbReference>
<keyword evidence="4" id="KW-0472">Membrane</keyword>
<dbReference type="InterPro" id="IPR000914">
    <property type="entry name" value="SBP_5_dom"/>
</dbReference>
<dbReference type="Gene3D" id="3.40.190.10">
    <property type="entry name" value="Periplasmic binding protein-like II"/>
    <property type="match status" value="1"/>
</dbReference>
<dbReference type="STRING" id="1801754.A3D42_02770"/>
<dbReference type="GO" id="GO:0043190">
    <property type="term" value="C:ATP-binding cassette (ABC) transporter complex"/>
    <property type="evidence" value="ECO:0007669"/>
    <property type="project" value="InterPro"/>
</dbReference>
<evidence type="ECO:0000256" key="4">
    <source>
        <dbReference type="SAM" id="Phobius"/>
    </source>
</evidence>
<dbReference type="InterPro" id="IPR030678">
    <property type="entry name" value="Peptide/Ni-bd"/>
</dbReference>
<evidence type="ECO:0000256" key="3">
    <source>
        <dbReference type="ARBA" id="ARBA00022729"/>
    </source>
</evidence>
<dbReference type="PANTHER" id="PTHR30290">
    <property type="entry name" value="PERIPLASMIC BINDING COMPONENT OF ABC TRANSPORTER"/>
    <property type="match status" value="1"/>
</dbReference>
<keyword evidence="3" id="KW-0732">Signal</keyword>
<dbReference type="InterPro" id="IPR039424">
    <property type="entry name" value="SBP_5"/>
</dbReference>
<comment type="caution">
    <text evidence="6">The sequence shown here is derived from an EMBL/GenBank/DDBJ whole genome shotgun (WGS) entry which is preliminary data.</text>
</comment>
<evidence type="ECO:0000256" key="2">
    <source>
        <dbReference type="ARBA" id="ARBA00022448"/>
    </source>
</evidence>
<proteinExistence type="inferred from homology"/>
<keyword evidence="4" id="KW-1133">Transmembrane helix</keyword>
<dbReference type="Pfam" id="PF00496">
    <property type="entry name" value="SBP_bac_5"/>
    <property type="match status" value="1"/>
</dbReference>
<comment type="similarity">
    <text evidence="1">Belongs to the bacterial solute-binding protein 5 family.</text>
</comment>
<dbReference type="GO" id="GO:0042597">
    <property type="term" value="C:periplasmic space"/>
    <property type="evidence" value="ECO:0007669"/>
    <property type="project" value="UniProtKB-ARBA"/>
</dbReference>
<keyword evidence="4" id="KW-0812">Transmembrane</keyword>
<sequence length="581" mass="65529">MHRLKLAGRLPDKSEIKKILASFSKKEWGGVAVLLFIFTLSAILMLESINKSFMIEVPLRGGKITEGIVGSPRFVNPVVAFSDTDQELLPLIYSGLMRRNSSGGLIPDLAEKYEISENGLIYTFTLKDDLYFHDGNPLTIEDIIFTIEKVKDPLLKSSKKAFFDGVTVEKIDDKTLKFTLRQPYASFLNNMTLGIIPGALWRGSPLELNDANTKPIGSGPYMITEIGKKSSGIIEYYKLESFGKFALGSPYIKNLTLRFYPNENEAISALRRGAVSQISSIAPSSAEVLKEEGYRVESSVLPRVFGLFFNQNQNQIFTQKAVIRAINESVNKNRIVREILNNYGVPINSPIPPKMLPEQKSSEEKIFAREDIVLKVKNDLAKDGWKKGKEGYLEKIITEKGKKTTIPLQFSISTGNAPELAKSAELIKENLEEIGMKVDIKTFEIGSLNQNVIRPRKYDVLLFGQIVGNESDLFAFWHSSQRKDPGLNVAMYTNVKVDKILEDAFATLDEKEKNKKYAEFEAEIKKDMPAVFLYSPSFIYIVAKNLRGLVMNQITSPTDRFLNIYSWYTEVDNVWKIFAPN</sequence>
<dbReference type="Gene3D" id="3.10.105.10">
    <property type="entry name" value="Dipeptide-binding Protein, Domain 3"/>
    <property type="match status" value="1"/>
</dbReference>
<dbReference type="PANTHER" id="PTHR30290:SF9">
    <property type="entry name" value="OLIGOPEPTIDE-BINDING PROTEIN APPA"/>
    <property type="match status" value="1"/>
</dbReference>
<gene>
    <name evidence="6" type="ORF">A3D42_02770</name>
</gene>
<dbReference type="EMBL" id="MFUE01000011">
    <property type="protein sequence ID" value="OGI77709.1"/>
    <property type="molecule type" value="Genomic_DNA"/>
</dbReference>
<feature type="transmembrane region" description="Helical" evidence="4">
    <location>
        <begin position="28"/>
        <end position="46"/>
    </location>
</feature>
<evidence type="ECO:0000259" key="5">
    <source>
        <dbReference type="Pfam" id="PF00496"/>
    </source>
</evidence>
<evidence type="ECO:0000313" key="7">
    <source>
        <dbReference type="Proteomes" id="UP000177777"/>
    </source>
</evidence>
<dbReference type="PIRSF" id="PIRSF002741">
    <property type="entry name" value="MppA"/>
    <property type="match status" value="1"/>
</dbReference>
<accession>A0A1F6W724</accession>
<evidence type="ECO:0000313" key="6">
    <source>
        <dbReference type="EMBL" id="OGI77709.1"/>
    </source>
</evidence>
<dbReference type="Proteomes" id="UP000177777">
    <property type="component" value="Unassembled WGS sequence"/>
</dbReference>
<dbReference type="Gene3D" id="3.90.76.10">
    <property type="entry name" value="Dipeptide-binding Protein, Domain 1"/>
    <property type="match status" value="1"/>
</dbReference>
<reference evidence="6 7" key="1">
    <citation type="journal article" date="2016" name="Nat. Commun.">
        <title>Thousands of microbial genomes shed light on interconnected biogeochemical processes in an aquifer system.</title>
        <authorList>
            <person name="Anantharaman K."/>
            <person name="Brown C.T."/>
            <person name="Hug L.A."/>
            <person name="Sharon I."/>
            <person name="Castelle C.J."/>
            <person name="Probst A.J."/>
            <person name="Thomas B.C."/>
            <person name="Singh A."/>
            <person name="Wilkins M.J."/>
            <person name="Karaoz U."/>
            <person name="Brodie E.L."/>
            <person name="Williams K.H."/>
            <person name="Hubbard S.S."/>
            <person name="Banfield J.F."/>
        </authorList>
    </citation>
    <scope>NUCLEOTIDE SEQUENCE [LARGE SCALE GENOMIC DNA]</scope>
</reference>
<keyword evidence="2" id="KW-0813">Transport</keyword>